<gene>
    <name evidence="5" type="ORF">NX02_22705</name>
</gene>
<keyword evidence="6" id="KW-1185">Reference proteome</keyword>
<dbReference type="GO" id="GO:0016788">
    <property type="term" value="F:hydrolase activity, acting on ester bonds"/>
    <property type="evidence" value="ECO:0007669"/>
    <property type="project" value="UniProtKB-ARBA"/>
</dbReference>
<dbReference type="InterPro" id="IPR013830">
    <property type="entry name" value="SGNH_hydro"/>
</dbReference>
<comment type="similarity">
    <text evidence="1">Belongs to the 'GDSL' lipolytic enzyme family.</text>
</comment>
<keyword evidence="2" id="KW-0378">Hydrolase</keyword>
<keyword evidence="3" id="KW-0732">Signal</keyword>
<dbReference type="Proteomes" id="UP000018851">
    <property type="component" value="Chromosome"/>
</dbReference>
<dbReference type="eggNOG" id="COG2755">
    <property type="taxonomic scope" value="Bacteria"/>
</dbReference>
<protein>
    <recommendedName>
        <fullName evidence="4">SGNH hydrolase-type esterase domain-containing protein</fullName>
    </recommendedName>
</protein>
<sequence length="409" mass="43760">MPLSPGLALLMLADAATAPVTFMLADLPAPSGSQPVAPDHAYSKGGYGYEPDAADAGFLFSIAIPEGNYRVTVRFGDKRAASRTTVKAESRRLMLRNIATRAGQFREASFLVNVRTAALVPPPENAPGGASVRLKPREAGSYTWDEKLTLEFLGQPKVASITVAPADVPTIYLVGDSTVTDQRAEPAASWGQMLPAMLDDTVAVANHAESGETLKSFLTALRFDKALSRMTAGDWLFIQFGHNDQKQQWPQTYVDPATTYPAYLRTYIAEARRRGAHPVLVTSPERRNFDAAGRITDTLGAYADAVRRVAKEEGVPLIDLNADSRTIYEALGPEVAPTAFNDGGADKTHHNNYGAWLLASAVAERIRANIPTLAPHISLPAFSPAAPPSAESLAIAPSIARSAERPAGN</sequence>
<dbReference type="AlphaFoldDB" id="W0AE45"/>
<name>W0AE45_9SPHN</name>
<evidence type="ECO:0000313" key="6">
    <source>
        <dbReference type="Proteomes" id="UP000018851"/>
    </source>
</evidence>
<evidence type="ECO:0000256" key="1">
    <source>
        <dbReference type="ARBA" id="ARBA00008668"/>
    </source>
</evidence>
<dbReference type="Gene3D" id="2.60.120.430">
    <property type="entry name" value="Galactose-binding lectin"/>
    <property type="match status" value="1"/>
</dbReference>
<dbReference type="Gene3D" id="3.40.50.1110">
    <property type="entry name" value="SGNH hydrolase"/>
    <property type="match status" value="1"/>
</dbReference>
<dbReference type="HOGENOM" id="CLU_037723_0_0_5"/>
<feature type="domain" description="SGNH hydrolase-type esterase" evidence="4">
    <location>
        <begin position="174"/>
        <end position="354"/>
    </location>
</feature>
<dbReference type="InterPro" id="IPR037459">
    <property type="entry name" value="RhgT-like"/>
</dbReference>
<feature type="signal peptide" evidence="3">
    <location>
        <begin position="1"/>
        <end position="18"/>
    </location>
</feature>
<dbReference type="PANTHER" id="PTHR43695">
    <property type="entry name" value="PUTATIVE (AFU_ORTHOLOGUE AFUA_2G17250)-RELATED"/>
    <property type="match status" value="1"/>
</dbReference>
<evidence type="ECO:0000313" key="5">
    <source>
        <dbReference type="EMBL" id="AHE56159.1"/>
    </source>
</evidence>
<feature type="chain" id="PRO_5004785510" description="SGNH hydrolase-type esterase domain-containing protein" evidence="3">
    <location>
        <begin position="19"/>
        <end position="409"/>
    </location>
</feature>
<dbReference type="STRING" id="1123269.NX02_22705"/>
<reference evidence="5 6" key="1">
    <citation type="submission" date="2013-07" db="EMBL/GenBank/DDBJ databases">
        <title>Completed genome of Sphingomonas sanxanigenens NX02.</title>
        <authorList>
            <person name="Ma T."/>
            <person name="Huang H."/>
            <person name="Wu M."/>
            <person name="Li X."/>
            <person name="Li G."/>
        </authorList>
    </citation>
    <scope>NUCLEOTIDE SEQUENCE [LARGE SCALE GENOMIC DNA]</scope>
    <source>
        <strain evidence="5 6">NX02</strain>
    </source>
</reference>
<proteinExistence type="inferred from homology"/>
<dbReference type="OrthoDB" id="191551at2"/>
<evidence type="ECO:0000256" key="3">
    <source>
        <dbReference type="SAM" id="SignalP"/>
    </source>
</evidence>
<dbReference type="RefSeq" id="WP_025294286.1">
    <property type="nucleotide sequence ID" value="NZ_CP006644.1"/>
</dbReference>
<dbReference type="Pfam" id="PF13472">
    <property type="entry name" value="Lipase_GDSL_2"/>
    <property type="match status" value="1"/>
</dbReference>
<evidence type="ECO:0000259" key="4">
    <source>
        <dbReference type="Pfam" id="PF13472"/>
    </source>
</evidence>
<dbReference type="InterPro" id="IPR036514">
    <property type="entry name" value="SGNH_hydro_sf"/>
</dbReference>
<accession>W0AE45</accession>
<dbReference type="SUPFAM" id="SSF49785">
    <property type="entry name" value="Galactose-binding domain-like"/>
    <property type="match status" value="1"/>
</dbReference>
<dbReference type="EMBL" id="CP006644">
    <property type="protein sequence ID" value="AHE56159.1"/>
    <property type="molecule type" value="Genomic_DNA"/>
</dbReference>
<evidence type="ECO:0000256" key="2">
    <source>
        <dbReference type="ARBA" id="ARBA00022801"/>
    </source>
</evidence>
<dbReference type="PANTHER" id="PTHR43695:SF1">
    <property type="entry name" value="RHAMNOGALACTURONAN ACETYLESTERASE"/>
    <property type="match status" value="1"/>
</dbReference>
<dbReference type="CDD" id="cd01821">
    <property type="entry name" value="Rhamnogalacturan_acetylesterase_like"/>
    <property type="match status" value="1"/>
</dbReference>
<dbReference type="SUPFAM" id="SSF52266">
    <property type="entry name" value="SGNH hydrolase"/>
    <property type="match status" value="1"/>
</dbReference>
<organism evidence="5 6">
    <name type="scientific">Sphingomonas sanxanigenens DSM 19645 = NX02</name>
    <dbReference type="NCBI Taxonomy" id="1123269"/>
    <lineage>
        <taxon>Bacteria</taxon>
        <taxon>Pseudomonadati</taxon>
        <taxon>Pseudomonadota</taxon>
        <taxon>Alphaproteobacteria</taxon>
        <taxon>Sphingomonadales</taxon>
        <taxon>Sphingomonadaceae</taxon>
        <taxon>Sphingomonas</taxon>
    </lineage>
</organism>
<dbReference type="InterPro" id="IPR008979">
    <property type="entry name" value="Galactose-bd-like_sf"/>
</dbReference>
<dbReference type="KEGG" id="ssan:NX02_22705"/>
<dbReference type="PATRIC" id="fig|1123269.5.peg.4440"/>